<sequence>MQYTLSRWINWSPISLGNGSKTPGAIHVINDAYNTAGLRENGLPSAEHWRRAAASLQLTDQQYKAIMDMRAKWRASRERARQQAADLPHTVQAYILEQPGLGPLGITHQQLEDCHLRLRRCQKEERDAICRFNYEIRAQVLTPMQNAKLLILSFPYKIDMEAIFTALAEPVCKPFNKLELWPVETSPQGGFYQPSARTTADMGHHLAAATPLDINRHLTASSALLRSSRESEAPTLEPPSTPDPPRQIVDSKFGTPSAPRAYMGGSGWSWASQYPEQFARLRSEQLGGAAMQQGNADAQQTDTGRQHSDRADWLDARYASRSGVAHPSAASSGPFGFPSHGPSSHMHLAQPLDHSAIGLPLSSIPLSSAVSRASSLNELQPRGATE</sequence>
<evidence type="ECO:0000313" key="2">
    <source>
        <dbReference type="EMBL" id="KAK9800285.1"/>
    </source>
</evidence>
<evidence type="ECO:0000256" key="1">
    <source>
        <dbReference type="SAM" id="MobiDB-lite"/>
    </source>
</evidence>
<reference evidence="2 3" key="1">
    <citation type="journal article" date="2024" name="Nat. Commun.">
        <title>Phylogenomics reveals the evolutionary origins of lichenization in chlorophyte algae.</title>
        <authorList>
            <person name="Puginier C."/>
            <person name="Libourel C."/>
            <person name="Otte J."/>
            <person name="Skaloud P."/>
            <person name="Haon M."/>
            <person name="Grisel S."/>
            <person name="Petersen M."/>
            <person name="Berrin J.G."/>
            <person name="Delaux P.M."/>
            <person name="Dal Grande F."/>
            <person name="Keller J."/>
        </authorList>
    </citation>
    <scope>NUCLEOTIDE SEQUENCE [LARGE SCALE GENOMIC DNA]</scope>
    <source>
        <strain evidence="2 3">SAG 2036</strain>
    </source>
</reference>
<gene>
    <name evidence="2" type="ORF">WJX73_003552</name>
</gene>
<dbReference type="Proteomes" id="UP001465755">
    <property type="component" value="Unassembled WGS sequence"/>
</dbReference>
<dbReference type="EMBL" id="JALJOQ010000083">
    <property type="protein sequence ID" value="KAK9800285.1"/>
    <property type="molecule type" value="Genomic_DNA"/>
</dbReference>
<feature type="region of interest" description="Disordered" evidence="1">
    <location>
        <begin position="324"/>
        <end position="348"/>
    </location>
</feature>
<feature type="region of interest" description="Disordered" evidence="1">
    <location>
        <begin position="288"/>
        <end position="308"/>
    </location>
</feature>
<dbReference type="AlphaFoldDB" id="A0AAW1NZQ2"/>
<organism evidence="2 3">
    <name type="scientific">Symbiochloris irregularis</name>
    <dbReference type="NCBI Taxonomy" id="706552"/>
    <lineage>
        <taxon>Eukaryota</taxon>
        <taxon>Viridiplantae</taxon>
        <taxon>Chlorophyta</taxon>
        <taxon>core chlorophytes</taxon>
        <taxon>Trebouxiophyceae</taxon>
        <taxon>Trebouxiales</taxon>
        <taxon>Trebouxiaceae</taxon>
        <taxon>Symbiochloris</taxon>
    </lineage>
</organism>
<keyword evidence="3" id="KW-1185">Reference proteome</keyword>
<evidence type="ECO:0000313" key="3">
    <source>
        <dbReference type="Proteomes" id="UP001465755"/>
    </source>
</evidence>
<name>A0AAW1NZQ2_9CHLO</name>
<accession>A0AAW1NZQ2</accession>
<comment type="caution">
    <text evidence="2">The sequence shown here is derived from an EMBL/GenBank/DDBJ whole genome shotgun (WGS) entry which is preliminary data.</text>
</comment>
<protein>
    <submittedName>
        <fullName evidence="2">Uncharacterized protein</fullName>
    </submittedName>
</protein>
<feature type="region of interest" description="Disordered" evidence="1">
    <location>
        <begin position="226"/>
        <end position="256"/>
    </location>
</feature>
<feature type="compositionally biased region" description="Polar residues" evidence="1">
    <location>
        <begin position="292"/>
        <end position="303"/>
    </location>
</feature>
<feature type="compositionally biased region" description="Pro residues" evidence="1">
    <location>
        <begin position="236"/>
        <end position="245"/>
    </location>
</feature>
<proteinExistence type="predicted"/>